<keyword evidence="4" id="KW-0676">Redox-active center</keyword>
<dbReference type="InterPro" id="IPR013766">
    <property type="entry name" value="Thioredoxin_domain"/>
</dbReference>
<gene>
    <name evidence="6" type="ORF">FJ651_07100</name>
</gene>
<dbReference type="EMBL" id="VHIQ01000003">
    <property type="protein sequence ID" value="TPV33918.1"/>
    <property type="molecule type" value="Genomic_DNA"/>
</dbReference>
<dbReference type="InterPro" id="IPR036249">
    <property type="entry name" value="Thioredoxin-like_sf"/>
</dbReference>
<dbReference type="Pfam" id="PF08534">
    <property type="entry name" value="Redoxin"/>
    <property type="match status" value="1"/>
</dbReference>
<protein>
    <submittedName>
        <fullName evidence="6">Redoxin domain-containing protein</fullName>
    </submittedName>
</protein>
<sequence length="480" mass="56620">MKKILYLLVFILLSSCSENENRDSEISIKSDQIEYVVVRNPKEGVYIWDMKNDTIYPNENKEFIFKKEIEIPEYIVIKVGEESLKSILLPNTKIEVEYTDSSYVFKGNNSAGMEFLNKIKRPYFDVSEFNKYQTDSTPYQITNKIKVQQDDELNEIQKLVDKNQIDERFENILKEDINYFYASRTIQIILSKQHQNFPINKDLLELSNTIEKKYPLNIDYKPSSWLDLADNILLQKPLYKLRANNSITIDSVQTWYKNDQWIPYQYNVINEYENSKIAEIVTANFLMNTTKQNNFEKSLIKVFKNYKERYPTSPYTKYLSPEIQKVEDYHEKISGNLADNIQFIDGKDVATMTELLNILKGDKYYVDVWATWCAPCKREFKFNEDLDVLLKANGYKKLYISLDKPEVENKWKDDIKYYNLSGLHMLASLDFFQNFEQNYSLVKGYVSIPQYLIIDENGNILTNNAPRPSNLTELEKVLTK</sequence>
<comment type="subcellular location">
    <subcellularLocation>
        <location evidence="1">Cell envelope</location>
    </subcellularLocation>
</comment>
<evidence type="ECO:0000313" key="6">
    <source>
        <dbReference type="EMBL" id="TPV33918.1"/>
    </source>
</evidence>
<accession>A0A506PK87</accession>
<dbReference type="OrthoDB" id="743079at2"/>
<dbReference type="Gene3D" id="3.40.30.10">
    <property type="entry name" value="Glutaredoxin"/>
    <property type="match status" value="1"/>
</dbReference>
<dbReference type="SUPFAM" id="SSF52833">
    <property type="entry name" value="Thioredoxin-like"/>
    <property type="match status" value="1"/>
</dbReference>
<dbReference type="AlphaFoldDB" id="A0A506PK87"/>
<dbReference type="GO" id="GO:0016491">
    <property type="term" value="F:oxidoreductase activity"/>
    <property type="evidence" value="ECO:0007669"/>
    <property type="project" value="InterPro"/>
</dbReference>
<feature type="domain" description="Thioredoxin" evidence="5">
    <location>
        <begin position="314"/>
        <end position="480"/>
    </location>
</feature>
<organism evidence="6 7">
    <name type="scientific">Paucihalobacter ruber</name>
    <dbReference type="NCBI Taxonomy" id="2567861"/>
    <lineage>
        <taxon>Bacteria</taxon>
        <taxon>Pseudomonadati</taxon>
        <taxon>Bacteroidota</taxon>
        <taxon>Flavobacteriia</taxon>
        <taxon>Flavobacteriales</taxon>
        <taxon>Flavobacteriaceae</taxon>
        <taxon>Paucihalobacter</taxon>
    </lineage>
</organism>
<dbReference type="RefSeq" id="WP_140989793.1">
    <property type="nucleotide sequence ID" value="NZ_VHIQ01000003.1"/>
</dbReference>
<evidence type="ECO:0000256" key="4">
    <source>
        <dbReference type="ARBA" id="ARBA00023284"/>
    </source>
</evidence>
<dbReference type="Proteomes" id="UP000317332">
    <property type="component" value="Unassembled WGS sequence"/>
</dbReference>
<dbReference type="PANTHER" id="PTHR42852">
    <property type="entry name" value="THIOL:DISULFIDE INTERCHANGE PROTEIN DSBE"/>
    <property type="match status" value="1"/>
</dbReference>
<dbReference type="PROSITE" id="PS51257">
    <property type="entry name" value="PROKAR_LIPOPROTEIN"/>
    <property type="match status" value="1"/>
</dbReference>
<dbReference type="InterPro" id="IPR050553">
    <property type="entry name" value="Thioredoxin_ResA/DsbE_sf"/>
</dbReference>
<reference evidence="6 7" key="1">
    <citation type="submission" date="2019-06" db="EMBL/GenBank/DDBJ databases">
        <title>Flavobacteriaceae Paucihalobacterium erythroidium CWB-1, complete genome.</title>
        <authorList>
            <person name="Wu S."/>
        </authorList>
    </citation>
    <scope>NUCLEOTIDE SEQUENCE [LARGE SCALE GENOMIC DNA]</scope>
    <source>
        <strain evidence="6 7">CWB-1</strain>
    </source>
</reference>
<evidence type="ECO:0000259" key="5">
    <source>
        <dbReference type="PROSITE" id="PS51352"/>
    </source>
</evidence>
<name>A0A506PK87_9FLAO</name>
<keyword evidence="2" id="KW-0201">Cytochrome c-type biogenesis</keyword>
<dbReference type="PROSITE" id="PS51352">
    <property type="entry name" value="THIOREDOXIN_2"/>
    <property type="match status" value="1"/>
</dbReference>
<evidence type="ECO:0000256" key="3">
    <source>
        <dbReference type="ARBA" id="ARBA00023157"/>
    </source>
</evidence>
<evidence type="ECO:0000256" key="2">
    <source>
        <dbReference type="ARBA" id="ARBA00022748"/>
    </source>
</evidence>
<proteinExistence type="predicted"/>
<evidence type="ECO:0000313" key="7">
    <source>
        <dbReference type="Proteomes" id="UP000317332"/>
    </source>
</evidence>
<dbReference type="InterPro" id="IPR013740">
    <property type="entry name" value="Redoxin"/>
</dbReference>
<keyword evidence="3" id="KW-1015">Disulfide bond</keyword>
<dbReference type="GO" id="GO:0030313">
    <property type="term" value="C:cell envelope"/>
    <property type="evidence" value="ECO:0007669"/>
    <property type="project" value="UniProtKB-SubCell"/>
</dbReference>
<dbReference type="PANTHER" id="PTHR42852:SF6">
    <property type="entry name" value="THIOL:DISULFIDE INTERCHANGE PROTEIN DSBE"/>
    <property type="match status" value="1"/>
</dbReference>
<dbReference type="GO" id="GO:0017004">
    <property type="term" value="P:cytochrome complex assembly"/>
    <property type="evidence" value="ECO:0007669"/>
    <property type="project" value="UniProtKB-KW"/>
</dbReference>
<evidence type="ECO:0000256" key="1">
    <source>
        <dbReference type="ARBA" id="ARBA00004196"/>
    </source>
</evidence>
<comment type="caution">
    <text evidence="6">The sequence shown here is derived from an EMBL/GenBank/DDBJ whole genome shotgun (WGS) entry which is preliminary data.</text>
</comment>
<keyword evidence="7" id="KW-1185">Reference proteome</keyword>